<organism evidence="2 3">
    <name type="scientific">Amycolatopsis suaedae</name>
    <dbReference type="NCBI Taxonomy" id="2510978"/>
    <lineage>
        <taxon>Bacteria</taxon>
        <taxon>Bacillati</taxon>
        <taxon>Actinomycetota</taxon>
        <taxon>Actinomycetes</taxon>
        <taxon>Pseudonocardiales</taxon>
        <taxon>Pseudonocardiaceae</taxon>
        <taxon>Amycolatopsis</taxon>
    </lineage>
</organism>
<comment type="caution">
    <text evidence="2">The sequence shown here is derived from an EMBL/GenBank/DDBJ whole genome shotgun (WGS) entry which is preliminary data.</text>
</comment>
<feature type="domain" description="STAS" evidence="1">
    <location>
        <begin position="2"/>
        <end position="113"/>
    </location>
</feature>
<evidence type="ECO:0000313" key="2">
    <source>
        <dbReference type="EMBL" id="RZQ60509.1"/>
    </source>
</evidence>
<dbReference type="InterPro" id="IPR002645">
    <property type="entry name" value="STAS_dom"/>
</dbReference>
<dbReference type="Gene3D" id="3.30.750.24">
    <property type="entry name" value="STAS domain"/>
    <property type="match status" value="1"/>
</dbReference>
<evidence type="ECO:0000259" key="1">
    <source>
        <dbReference type="PROSITE" id="PS50801"/>
    </source>
</evidence>
<dbReference type="AlphaFoldDB" id="A0A4Q7J114"/>
<evidence type="ECO:0000313" key="3">
    <source>
        <dbReference type="Proteomes" id="UP000292003"/>
    </source>
</evidence>
<dbReference type="Proteomes" id="UP000292003">
    <property type="component" value="Unassembled WGS sequence"/>
</dbReference>
<reference evidence="2 3" key="1">
    <citation type="submission" date="2019-02" db="EMBL/GenBank/DDBJ databases">
        <title>Draft genome sequence of Amycolatopsis sp. 8-3EHSu isolated from roots of Suaeda maritima.</title>
        <authorList>
            <person name="Duangmal K."/>
            <person name="Chantavorakit T."/>
        </authorList>
    </citation>
    <scope>NUCLEOTIDE SEQUENCE [LARGE SCALE GENOMIC DNA]</scope>
    <source>
        <strain evidence="2 3">8-3EHSu</strain>
    </source>
</reference>
<dbReference type="InterPro" id="IPR036513">
    <property type="entry name" value="STAS_dom_sf"/>
</dbReference>
<dbReference type="OrthoDB" id="9797171at2"/>
<dbReference type="PANTHER" id="PTHR33745:SF1">
    <property type="entry name" value="RSBT ANTAGONIST PROTEIN RSBS"/>
    <property type="match status" value="1"/>
</dbReference>
<protein>
    <submittedName>
        <fullName evidence="2">STAS domain-containing protein</fullName>
    </submittedName>
</protein>
<keyword evidence="3" id="KW-1185">Reference proteome</keyword>
<accession>A0A4Q7J114</accession>
<dbReference type="InterPro" id="IPR051932">
    <property type="entry name" value="Bact_StressResp_Reg"/>
</dbReference>
<dbReference type="Pfam" id="PF01740">
    <property type="entry name" value="STAS"/>
    <property type="match status" value="1"/>
</dbReference>
<dbReference type="PANTHER" id="PTHR33745">
    <property type="entry name" value="RSBT ANTAGONIST PROTEIN RSBS-RELATED"/>
    <property type="match status" value="1"/>
</dbReference>
<dbReference type="PROSITE" id="PS50801">
    <property type="entry name" value="STAS"/>
    <property type="match status" value="1"/>
</dbReference>
<dbReference type="CDD" id="cd07041">
    <property type="entry name" value="STAS_RsbR_RsbS_like"/>
    <property type="match status" value="1"/>
</dbReference>
<dbReference type="EMBL" id="SFCC01000016">
    <property type="protein sequence ID" value="RZQ60509.1"/>
    <property type="molecule type" value="Genomic_DNA"/>
</dbReference>
<proteinExistence type="predicted"/>
<dbReference type="SUPFAM" id="SSF52091">
    <property type="entry name" value="SpoIIaa-like"/>
    <property type="match status" value="1"/>
</dbReference>
<dbReference type="RefSeq" id="WP_130478514.1">
    <property type="nucleotide sequence ID" value="NZ_SFCC01000016.1"/>
</dbReference>
<gene>
    <name evidence="2" type="ORF">EWH70_27900</name>
</gene>
<sequence>MHNTSVINLDGVLLATLEGELTDEAAAGLRTELASRVVATSASGVLIDVSSLDIVDSFLARVLHEIAAATALLAAETVVVGMRPEVAITLVELGLTLPGLRTALTVADGLALLGKP</sequence>
<name>A0A4Q7J114_9PSEU</name>